<sequence>MPRHPAPLAAAARVGEIVTVLWAGGFRWLVDALGLRACVSPRCRALCTLGLRPCEHHAVMDRPLPERTRHVLEELGPTFVKAGQMLALRPDYVPAAYAEALQGLYADVPPFPAADAARVVTEELGRPPREAFAGFEPEPFAAASLSQVHRARLPDGTQVAVKVQRPGVDAQVEEDLVLLRWLARRLERRSAVARRFRPADAVEEVAEWTRRELDFRREASTAQTLRSYFADDDSVVIPRVHERWTTRRVLTMDLLHGRRPAPAAELRQAGLDPQRVLETGARAVLRQVFEFGLFHADPHPGNLLVLPGERVAFLDFGMFGRVDPRQRHRMGLMLWALVDGDYDTAVGQLLRLSERRPEADVPGFRRAVADLVEDWYGRSAREYSVARLLLAQLGAGAAHGIVFPRELMLLARTLLTLESTGALIDPDITLADLTRTVLPDLKRILLPTLPTVSALTHTLADTNRARLVLALELDVPEALQRLNDFLTAATAPPAPSPQRARPPVLALLIAGAAGAVLARLGRRRRGRPLP</sequence>
<evidence type="ECO:0000256" key="1">
    <source>
        <dbReference type="ARBA" id="ARBA00009670"/>
    </source>
</evidence>
<dbReference type="PANTHER" id="PTHR10566">
    <property type="entry name" value="CHAPERONE-ACTIVITY OF BC1 COMPLEX CABC1 -RELATED"/>
    <property type="match status" value="1"/>
</dbReference>
<proteinExistence type="inferred from homology"/>
<dbReference type="SUPFAM" id="SSF56112">
    <property type="entry name" value="Protein kinase-like (PK-like)"/>
    <property type="match status" value="1"/>
</dbReference>
<evidence type="ECO:0000259" key="2">
    <source>
        <dbReference type="Pfam" id="PF03109"/>
    </source>
</evidence>
<dbReference type="InterPro" id="IPR050154">
    <property type="entry name" value="UbiB_kinase"/>
</dbReference>
<comment type="similarity">
    <text evidence="1">Belongs to the protein kinase superfamily. ADCK protein kinase family.</text>
</comment>
<gene>
    <name evidence="3" type="ORF">VXC91_26400</name>
</gene>
<dbReference type="Proteomes" id="UP001333996">
    <property type="component" value="Unassembled WGS sequence"/>
</dbReference>
<dbReference type="InterPro" id="IPR004147">
    <property type="entry name" value="ABC1_dom"/>
</dbReference>
<dbReference type="PANTHER" id="PTHR10566:SF113">
    <property type="entry name" value="PROTEIN ACTIVITY OF BC1 COMPLEX KINASE 7, CHLOROPLASTIC"/>
    <property type="match status" value="1"/>
</dbReference>
<dbReference type="EMBL" id="JAYWVC010000108">
    <property type="protein sequence ID" value="MED7825422.1"/>
    <property type="molecule type" value="Genomic_DNA"/>
</dbReference>
<evidence type="ECO:0000313" key="4">
    <source>
        <dbReference type="Proteomes" id="UP001333996"/>
    </source>
</evidence>
<protein>
    <submittedName>
        <fullName evidence="3">AarF/UbiB family protein</fullName>
    </submittedName>
</protein>
<organism evidence="3 4">
    <name type="scientific">Streptomyces chiangmaiensis</name>
    <dbReference type="NCBI Taxonomy" id="766497"/>
    <lineage>
        <taxon>Bacteria</taxon>
        <taxon>Bacillati</taxon>
        <taxon>Actinomycetota</taxon>
        <taxon>Actinomycetes</taxon>
        <taxon>Kitasatosporales</taxon>
        <taxon>Streptomycetaceae</taxon>
        <taxon>Streptomyces</taxon>
    </lineage>
</organism>
<evidence type="ECO:0000313" key="3">
    <source>
        <dbReference type="EMBL" id="MED7825422.1"/>
    </source>
</evidence>
<dbReference type="CDD" id="cd05121">
    <property type="entry name" value="ABC1_ADCK3-like"/>
    <property type="match status" value="1"/>
</dbReference>
<dbReference type="Pfam" id="PF03109">
    <property type="entry name" value="ABC1"/>
    <property type="match status" value="1"/>
</dbReference>
<reference evidence="3" key="1">
    <citation type="submission" date="2024-01" db="EMBL/GenBank/DDBJ databases">
        <title>First draft genome sequence data of TA4-1, the type strain of Gram-positive actinobacterium Streptomyces chiangmaiensis.</title>
        <authorList>
            <person name="Yasawong M."/>
            <person name="Nantapong N."/>
        </authorList>
    </citation>
    <scope>NUCLEOTIDE SEQUENCE</scope>
    <source>
        <strain evidence="3">TA4-1</strain>
    </source>
</reference>
<feature type="domain" description="ABC1 atypical kinase-like" evidence="2">
    <location>
        <begin position="106"/>
        <end position="345"/>
    </location>
</feature>
<name>A0ABU7FMT3_9ACTN</name>
<comment type="caution">
    <text evidence="3">The sequence shown here is derived from an EMBL/GenBank/DDBJ whole genome shotgun (WGS) entry which is preliminary data.</text>
</comment>
<accession>A0ABU7FMT3</accession>
<keyword evidence="4" id="KW-1185">Reference proteome</keyword>
<dbReference type="RefSeq" id="WP_329509832.1">
    <property type="nucleotide sequence ID" value="NZ_BAAAYZ010000132.1"/>
</dbReference>
<dbReference type="InterPro" id="IPR011009">
    <property type="entry name" value="Kinase-like_dom_sf"/>
</dbReference>